<dbReference type="EMBL" id="UYYB01014559">
    <property type="protein sequence ID" value="VDM70059.1"/>
    <property type="molecule type" value="Genomic_DNA"/>
</dbReference>
<name>A0A3P7ISM5_STRVU</name>
<proteinExistence type="predicted"/>
<organism evidence="1 2">
    <name type="scientific">Strongylus vulgaris</name>
    <name type="common">Blood worm</name>
    <dbReference type="NCBI Taxonomy" id="40348"/>
    <lineage>
        <taxon>Eukaryota</taxon>
        <taxon>Metazoa</taxon>
        <taxon>Ecdysozoa</taxon>
        <taxon>Nematoda</taxon>
        <taxon>Chromadorea</taxon>
        <taxon>Rhabditida</taxon>
        <taxon>Rhabditina</taxon>
        <taxon>Rhabditomorpha</taxon>
        <taxon>Strongyloidea</taxon>
        <taxon>Strongylidae</taxon>
        <taxon>Strongylus</taxon>
    </lineage>
</organism>
<dbReference type="Proteomes" id="UP000270094">
    <property type="component" value="Unassembled WGS sequence"/>
</dbReference>
<dbReference type="OrthoDB" id="167668at2759"/>
<reference evidence="1 2" key="1">
    <citation type="submission" date="2018-11" db="EMBL/GenBank/DDBJ databases">
        <authorList>
            <consortium name="Pathogen Informatics"/>
        </authorList>
    </citation>
    <scope>NUCLEOTIDE SEQUENCE [LARGE SCALE GENOMIC DNA]</scope>
</reference>
<protein>
    <submittedName>
        <fullName evidence="1">Uncharacterized protein</fullName>
    </submittedName>
</protein>
<dbReference type="AlphaFoldDB" id="A0A3P7ISM5"/>
<accession>A0A3P7ISM5</accession>
<evidence type="ECO:0000313" key="2">
    <source>
        <dbReference type="Proteomes" id="UP000270094"/>
    </source>
</evidence>
<evidence type="ECO:0000313" key="1">
    <source>
        <dbReference type="EMBL" id="VDM70059.1"/>
    </source>
</evidence>
<keyword evidence="2" id="KW-1185">Reference proteome</keyword>
<sequence length="77" mass="8216">MRSNLTVTGSSYPTSFDYSAYNPQYYNGMRAGYYGNALAAGATAYTGTALSSDTSSELSAFSLKCDKKGLLIIVFIT</sequence>
<gene>
    <name evidence="1" type="ORF">SVUK_LOCUS5057</name>
</gene>